<protein>
    <recommendedName>
        <fullName evidence="4">Isochorismate synthase MenF</fullName>
        <ecNumber evidence="4">5.4.4.2</ecNumber>
    </recommendedName>
    <alternativeName>
        <fullName evidence="4">Isochorismate mutase</fullName>
    </alternativeName>
</protein>
<dbReference type="SUPFAM" id="SSF56322">
    <property type="entry name" value="ADC synthase"/>
    <property type="match status" value="1"/>
</dbReference>
<organism evidence="6 7">
    <name type="scientific">Oceanobacillus iheyensis (strain DSM 14371 / CIP 107618 / JCM 11309 / KCTC 3954 / HTE831)</name>
    <dbReference type="NCBI Taxonomy" id="221109"/>
    <lineage>
        <taxon>Bacteria</taxon>
        <taxon>Bacillati</taxon>
        <taxon>Bacillota</taxon>
        <taxon>Bacilli</taxon>
        <taxon>Bacillales</taxon>
        <taxon>Bacillaceae</taxon>
        <taxon>Oceanobacillus</taxon>
    </lineage>
</organism>
<feature type="domain" description="Chorismate-utilising enzyme C-terminal" evidence="5">
    <location>
        <begin position="199"/>
        <end position="451"/>
    </location>
</feature>
<dbReference type="Gene3D" id="3.60.120.10">
    <property type="entry name" value="Anthranilate synthase"/>
    <property type="match status" value="1"/>
</dbReference>
<dbReference type="GO" id="GO:0000287">
    <property type="term" value="F:magnesium ion binding"/>
    <property type="evidence" value="ECO:0007669"/>
    <property type="project" value="UniProtKB-UniRule"/>
</dbReference>
<dbReference type="PhylomeDB" id="Q8ENZ5"/>
<dbReference type="InterPro" id="IPR015890">
    <property type="entry name" value="Chorismate_C"/>
</dbReference>
<dbReference type="Proteomes" id="UP000000822">
    <property type="component" value="Chromosome"/>
</dbReference>
<dbReference type="InterPro" id="IPR034681">
    <property type="entry name" value="MenF"/>
</dbReference>
<comment type="catalytic activity">
    <reaction evidence="1 4">
        <text>chorismate = isochorismate</text>
        <dbReference type="Rhea" id="RHEA:18985"/>
        <dbReference type="ChEBI" id="CHEBI:29748"/>
        <dbReference type="ChEBI" id="CHEBI:29780"/>
        <dbReference type="EC" id="5.4.4.2"/>
    </reaction>
</comment>
<dbReference type="EMBL" id="BA000028">
    <property type="protein sequence ID" value="BAC14282.1"/>
    <property type="molecule type" value="Genomic_DNA"/>
</dbReference>
<evidence type="ECO:0000313" key="7">
    <source>
        <dbReference type="Proteomes" id="UP000000822"/>
    </source>
</evidence>
<proteinExistence type="inferred from homology"/>
<keyword evidence="4" id="KW-0460">Magnesium</keyword>
<feature type="binding site" evidence="4">
    <location>
        <position position="312"/>
    </location>
    <ligand>
        <name>Mg(2+)</name>
        <dbReference type="ChEBI" id="CHEBI:18420"/>
    </ligand>
</feature>
<dbReference type="OrthoDB" id="9803598at2"/>
<dbReference type="eggNOG" id="COG1169">
    <property type="taxonomic scope" value="Bacteria"/>
</dbReference>
<sequence>MIEIEEKRLASLIDITISEMVSEDEAKLFSYTKKINKLNIYTFLELAGDRDLTRSFWSSNSNDLTILGAGQATTIQAKGERFQSIENQWNELLRKAVIHNPFEKQGTGIVGLGGFAFDPKKESTPLWSNFPDGQLTIPEIMVTRIENQFYLTFNMYLRTDDHGFQLMEEYQEMESYLLEESSFFKKDVNMIEKKEVAPKQWMQTIQKATEEMKTSSTNKIVLAREVRLRFDERADIPSIIRKLIETQSNSYIFAYEIDGDCFVGATPERLVKVEGNQLFSTCLAGTAPRGKTTKEDQKIAEELYRDPKNRKEHDYVVQMIRKAVERYCTDVDIPSEPQVYMYKTLQHLYTPVTAKLMNSHSIFSIIEELHPTPALGGTPRKESMAFIRDNELLDRGWYGAPIGWLDSNNNGEFAVAIRSAMIQGTEASLFAGCGIVADSDPVSEYEETNIKLMPMLSVLGG</sequence>
<evidence type="ECO:0000259" key="5">
    <source>
        <dbReference type="Pfam" id="PF00425"/>
    </source>
</evidence>
<comment type="pathway">
    <text evidence="4">Quinol/quinone metabolism; menaquinone biosynthesis.</text>
</comment>
<comment type="function">
    <text evidence="4">Catalyzes the conversion of chorismate to isochorismate.</text>
</comment>
<dbReference type="NCBIfam" id="TIGR00543">
    <property type="entry name" value="isochor_syn"/>
    <property type="match status" value="1"/>
</dbReference>
<dbReference type="KEGG" id="oih:OB2326"/>
<evidence type="ECO:0000256" key="4">
    <source>
        <dbReference type="HAMAP-Rule" id="MF_01935"/>
    </source>
</evidence>
<evidence type="ECO:0000256" key="3">
    <source>
        <dbReference type="ARBA" id="ARBA00023235"/>
    </source>
</evidence>
<reference evidence="6 7" key="2">
    <citation type="journal article" date="2002" name="Nucleic Acids Res.">
        <title>Genome sequence of Oceanobacillus iheyensis isolated from the Iheya Ridge and its unexpected adaptive capabilities to extreme environments.</title>
        <authorList>
            <person name="Takami H."/>
            <person name="Takaki Y."/>
            <person name="Uchiyama I."/>
        </authorList>
    </citation>
    <scope>NUCLEOTIDE SEQUENCE [LARGE SCALE GENOMIC DNA]</scope>
    <source>
        <strain evidence="7">DSM 14371 / CIP 107618 / JCM 11309 / KCTC 3954 / HTE831</strain>
    </source>
</reference>
<feature type="binding site" evidence="4">
    <location>
        <position position="447"/>
    </location>
    <ligand>
        <name>Mg(2+)</name>
        <dbReference type="ChEBI" id="CHEBI:18420"/>
    </ligand>
</feature>
<dbReference type="InterPro" id="IPR004561">
    <property type="entry name" value="IsoChor_synthase"/>
</dbReference>
<dbReference type="GO" id="GO:0009697">
    <property type="term" value="P:salicylic acid biosynthetic process"/>
    <property type="evidence" value="ECO:0007669"/>
    <property type="project" value="TreeGrafter"/>
</dbReference>
<keyword evidence="4" id="KW-0474">Menaquinone biosynthesis</keyword>
<dbReference type="HAMAP" id="MF_01935">
    <property type="entry name" value="MenF"/>
    <property type="match status" value="1"/>
</dbReference>
<keyword evidence="3 4" id="KW-0413">Isomerase</keyword>
<dbReference type="Pfam" id="PF00425">
    <property type="entry name" value="Chorismate_bind"/>
    <property type="match status" value="1"/>
</dbReference>
<dbReference type="EC" id="5.4.4.2" evidence="4"/>
<dbReference type="GO" id="GO:0009234">
    <property type="term" value="P:menaquinone biosynthetic process"/>
    <property type="evidence" value="ECO:0007669"/>
    <property type="project" value="UniProtKB-UniRule"/>
</dbReference>
<dbReference type="InterPro" id="IPR005801">
    <property type="entry name" value="ADC_synthase"/>
</dbReference>
<comment type="pathway">
    <text evidence="4">Quinol/quinone metabolism; 1,4-dihydroxy-2-naphthoate biosynthesis; 1,4-dihydroxy-2-naphthoate from chorismate: step 1/7.</text>
</comment>
<reference evidence="6 7" key="1">
    <citation type="journal article" date="2001" name="FEMS Microbiol. Lett.">
        <title>Oceanobacillus iheyensis gen. nov., sp. nov., a deep-sea extremely halotolerant and alkaliphilic species isolated from a depth of 1050 m on the Iheya Ridge.</title>
        <authorList>
            <person name="Lu J."/>
            <person name="Nogi Y."/>
            <person name="Takami H."/>
        </authorList>
    </citation>
    <scope>NUCLEOTIDE SEQUENCE [LARGE SCALE GENOMIC DNA]</scope>
    <source>
        <strain evidence="7">DSM 14371 / CIP 107618 / JCM 11309 / KCTC 3954 / HTE831</strain>
    </source>
</reference>
<gene>
    <name evidence="4 6" type="primary">menF</name>
</gene>
<keyword evidence="7" id="KW-1185">Reference proteome</keyword>
<dbReference type="PANTHER" id="PTHR42839">
    <property type="entry name" value="ISOCHORISMATE SYNTHASE ENTC"/>
    <property type="match status" value="1"/>
</dbReference>
<feature type="active site" description="Proton donor" evidence="4">
    <location>
        <position position="268"/>
    </location>
</feature>
<evidence type="ECO:0000256" key="1">
    <source>
        <dbReference type="ARBA" id="ARBA00000799"/>
    </source>
</evidence>
<dbReference type="AlphaFoldDB" id="Q8ENZ5"/>
<evidence type="ECO:0000256" key="2">
    <source>
        <dbReference type="ARBA" id="ARBA00005297"/>
    </source>
</evidence>
<dbReference type="GO" id="GO:0008909">
    <property type="term" value="F:isochorismate synthase activity"/>
    <property type="evidence" value="ECO:0007669"/>
    <property type="project" value="UniProtKB-UniRule"/>
</dbReference>
<dbReference type="PANTHER" id="PTHR42839:SF1">
    <property type="entry name" value="ISOCHORISMATE SYNTHASE MENF"/>
    <property type="match status" value="1"/>
</dbReference>
<dbReference type="UniPathway" id="UPA01057">
    <property type="reaction ID" value="UER00163"/>
</dbReference>
<accession>Q8ENZ5</accession>
<name>Q8ENZ5_OCEIH</name>
<evidence type="ECO:0000313" key="6">
    <source>
        <dbReference type="EMBL" id="BAC14282.1"/>
    </source>
</evidence>
<comment type="similarity">
    <text evidence="2 4">Belongs to the isochorismate synthase family.</text>
</comment>
<comment type="cofactor">
    <cofactor evidence="4">
        <name>Mg(2+)</name>
        <dbReference type="ChEBI" id="CHEBI:18420"/>
    </cofactor>
</comment>
<dbReference type="STRING" id="221109.gene:10734577"/>
<dbReference type="HOGENOM" id="CLU_006493_8_4_9"/>
<dbReference type="UniPathway" id="UPA00079"/>
<dbReference type="RefSeq" id="WP_011066719.1">
    <property type="nucleotide sequence ID" value="NC_004193.1"/>
</dbReference>
<keyword evidence="4" id="KW-0479">Metal-binding</keyword>
<feature type="active site" description="Proton acceptor" evidence="4">
    <location>
        <position position="219"/>
    </location>
</feature>